<dbReference type="InterPro" id="IPR005502">
    <property type="entry name" value="Ribosyl_crysJ1"/>
</dbReference>
<dbReference type="InterPro" id="IPR036705">
    <property type="entry name" value="Ribosyl_crysJ1_sf"/>
</dbReference>
<evidence type="ECO:0000313" key="2">
    <source>
        <dbReference type="Proteomes" id="UP000003688"/>
    </source>
</evidence>
<dbReference type="SUPFAM" id="SSF101478">
    <property type="entry name" value="ADP-ribosylglycohydrolase"/>
    <property type="match status" value="1"/>
</dbReference>
<sequence>MAISIVRNLQQYGGINQDALAGMFVSEYVKDPRRGYGGTAHSILQRISNGVSWQLASREVFDGMGSMGNGGAMRAAPIGAYFADDISKAIEHARLSAEVTHAHAEGQAGAIAIAVAAAWAFTHRDKPNIGNRELIEYVADHTP</sequence>
<dbReference type="STRING" id="320771.Cflav_PD4540"/>
<gene>
    <name evidence="1" type="ORF">Cflav_PD4540</name>
</gene>
<dbReference type="AlphaFoldDB" id="B9XDY6"/>
<organism evidence="1 2">
    <name type="scientific">Pedosphaera parvula (strain Ellin514)</name>
    <dbReference type="NCBI Taxonomy" id="320771"/>
    <lineage>
        <taxon>Bacteria</taxon>
        <taxon>Pseudomonadati</taxon>
        <taxon>Verrucomicrobiota</taxon>
        <taxon>Pedosphaerae</taxon>
        <taxon>Pedosphaerales</taxon>
        <taxon>Pedosphaeraceae</taxon>
        <taxon>Pedosphaera</taxon>
    </lineage>
</organism>
<dbReference type="PANTHER" id="PTHR16222:SF12">
    <property type="entry name" value="ADP-RIBOSYLGLYCOHYDROLASE-RELATED"/>
    <property type="match status" value="1"/>
</dbReference>
<proteinExistence type="predicted"/>
<comment type="caution">
    <text evidence="1">The sequence shown here is derived from an EMBL/GenBank/DDBJ whole genome shotgun (WGS) entry which is preliminary data.</text>
</comment>
<dbReference type="PANTHER" id="PTHR16222">
    <property type="entry name" value="ADP-RIBOSYLGLYCOHYDROLASE"/>
    <property type="match status" value="1"/>
</dbReference>
<accession>B9XDY6</accession>
<dbReference type="EMBL" id="ABOX02000007">
    <property type="protein sequence ID" value="EEF61877.1"/>
    <property type="molecule type" value="Genomic_DNA"/>
</dbReference>
<dbReference type="InterPro" id="IPR050792">
    <property type="entry name" value="ADP-ribosylglycohydrolase"/>
</dbReference>
<evidence type="ECO:0000313" key="1">
    <source>
        <dbReference type="EMBL" id="EEF61877.1"/>
    </source>
</evidence>
<dbReference type="Gene3D" id="1.10.4080.10">
    <property type="entry name" value="ADP-ribosylation/Crystallin J1"/>
    <property type="match status" value="1"/>
</dbReference>
<dbReference type="Pfam" id="PF03747">
    <property type="entry name" value="ADP_ribosyl_GH"/>
    <property type="match status" value="1"/>
</dbReference>
<dbReference type="Proteomes" id="UP000003688">
    <property type="component" value="Unassembled WGS sequence"/>
</dbReference>
<name>B9XDY6_PEDPL</name>
<keyword evidence="2" id="KW-1185">Reference proteome</keyword>
<protein>
    <submittedName>
        <fullName evidence="1">ADP-ribosylation/crystallin J1</fullName>
    </submittedName>
</protein>
<reference evidence="1 2" key="1">
    <citation type="journal article" date="2011" name="J. Bacteriol.">
        <title>Genome sequence of 'Pedosphaera parvula' Ellin514, an aerobic Verrucomicrobial isolate from pasture soil.</title>
        <authorList>
            <person name="Kant R."/>
            <person name="van Passel M.W."/>
            <person name="Sangwan P."/>
            <person name="Palva A."/>
            <person name="Lucas S."/>
            <person name="Copeland A."/>
            <person name="Lapidus A."/>
            <person name="Glavina Del Rio T."/>
            <person name="Dalin E."/>
            <person name="Tice H."/>
            <person name="Bruce D."/>
            <person name="Goodwin L."/>
            <person name="Pitluck S."/>
            <person name="Chertkov O."/>
            <person name="Larimer F.W."/>
            <person name="Land M.L."/>
            <person name="Hauser L."/>
            <person name="Brettin T.S."/>
            <person name="Detter J.C."/>
            <person name="Han S."/>
            <person name="de Vos W.M."/>
            <person name="Janssen P.H."/>
            <person name="Smidt H."/>
        </authorList>
    </citation>
    <scope>NUCLEOTIDE SEQUENCE [LARGE SCALE GENOMIC DNA]</scope>
    <source>
        <strain evidence="1 2">Ellin514</strain>
    </source>
</reference>